<evidence type="ECO:0000313" key="3">
    <source>
        <dbReference type="EMBL" id="URI09511.1"/>
    </source>
</evidence>
<protein>
    <submittedName>
        <fullName evidence="3">EpsI family protein</fullName>
    </submittedName>
</protein>
<keyword evidence="4" id="KW-1185">Reference proteome</keyword>
<evidence type="ECO:0000259" key="2">
    <source>
        <dbReference type="Pfam" id="PF11984"/>
    </source>
</evidence>
<feature type="domain" description="Methanolan biosynthesis EpsI" evidence="2">
    <location>
        <begin position="26"/>
        <end position="235"/>
    </location>
</feature>
<evidence type="ECO:0000256" key="1">
    <source>
        <dbReference type="SAM" id="Phobius"/>
    </source>
</evidence>
<reference evidence="3" key="1">
    <citation type="submission" date="2022-05" db="EMBL/GenBank/DDBJ databases">
        <title>An RpoN-dependent PEP-CTERM gene is involved in floc formation of an Aquincola tertiaricarbonis strain.</title>
        <authorList>
            <person name="Qiu D."/>
            <person name="Xia M."/>
        </authorList>
    </citation>
    <scope>NUCLEOTIDE SEQUENCE</scope>
    <source>
        <strain evidence="3">RN12</strain>
    </source>
</reference>
<dbReference type="InterPro" id="IPR014263">
    <property type="entry name" value="Methanolan_biosynth_EpsI"/>
</dbReference>
<feature type="transmembrane region" description="Helical" evidence="1">
    <location>
        <begin position="20"/>
        <end position="40"/>
    </location>
</feature>
<keyword evidence="1" id="KW-0472">Membrane</keyword>
<organism evidence="3 4">
    <name type="scientific">Aquincola tertiaricarbonis</name>
    <dbReference type="NCBI Taxonomy" id="391953"/>
    <lineage>
        <taxon>Bacteria</taxon>
        <taxon>Pseudomonadati</taxon>
        <taxon>Pseudomonadota</taxon>
        <taxon>Betaproteobacteria</taxon>
        <taxon>Burkholderiales</taxon>
        <taxon>Sphaerotilaceae</taxon>
        <taxon>Aquincola</taxon>
    </lineage>
</organism>
<dbReference type="Pfam" id="PF11984">
    <property type="entry name" value="DUF3485"/>
    <property type="match status" value="1"/>
</dbReference>
<accession>A0ABY4S831</accession>
<keyword evidence="1" id="KW-0812">Transmembrane</keyword>
<dbReference type="Proteomes" id="UP001056201">
    <property type="component" value="Chromosome 2"/>
</dbReference>
<proteinExistence type="predicted"/>
<sequence>MTQGLSKPHSPPLRLLELEWRYVFALLLGCIVAIVGAHWLRPDEAGAVPLMSVRNAIPSAVGDWREVKSTLVQMPLTPQGDRSEAVAATYDESLLTTFVDPSGRQVMVALAYGRSQRQEGKIHRPELCYSSQGFSVEGLRSVSLALPAVSDKAVPVNRLITSSRGRREIVSYWIRIGDGFSTNPVFTRLYILKEGLMGRIPDGILVRVSQIIPGDLNEEETLKAFQLQEDLMKKLAMSGIENSSRLLLGR</sequence>
<name>A0ABY4S831_AQUTE</name>
<evidence type="ECO:0000313" key="4">
    <source>
        <dbReference type="Proteomes" id="UP001056201"/>
    </source>
</evidence>
<dbReference type="EMBL" id="CP097636">
    <property type="protein sequence ID" value="URI09511.1"/>
    <property type="molecule type" value="Genomic_DNA"/>
</dbReference>
<dbReference type="RefSeq" id="WP_250197739.1">
    <property type="nucleotide sequence ID" value="NZ_CP097636.1"/>
</dbReference>
<gene>
    <name evidence="3" type="ORF">MW290_28555</name>
</gene>
<keyword evidence="1" id="KW-1133">Transmembrane helix</keyword>
<dbReference type="NCBIfam" id="TIGR02914">
    <property type="entry name" value="EpsI_fam"/>
    <property type="match status" value="1"/>
</dbReference>